<keyword evidence="1" id="KW-0812">Transmembrane</keyword>
<evidence type="ECO:0000313" key="3">
    <source>
        <dbReference type="Proteomes" id="UP000033428"/>
    </source>
</evidence>
<dbReference type="EMBL" id="JYNY01000067">
    <property type="protein sequence ID" value="KJJ85826.1"/>
    <property type="molecule type" value="Genomic_DNA"/>
</dbReference>
<evidence type="ECO:0000313" key="2">
    <source>
        <dbReference type="EMBL" id="KJJ85826.1"/>
    </source>
</evidence>
<dbReference type="AlphaFoldDB" id="A0A0F0CW87"/>
<keyword evidence="3" id="KW-1185">Reference proteome</keyword>
<organism evidence="2 3">
    <name type="scientific">Candidatus Omnitrophus magneticus</name>
    <dbReference type="NCBI Taxonomy" id="1609969"/>
    <lineage>
        <taxon>Bacteria</taxon>
        <taxon>Pseudomonadati</taxon>
        <taxon>Candidatus Omnitrophota</taxon>
        <taxon>Candidatus Omnitrophus</taxon>
    </lineage>
</organism>
<reference evidence="2 3" key="1">
    <citation type="submission" date="2015-02" db="EMBL/GenBank/DDBJ databases">
        <title>Single-cell genomics of uncultivated deep-branching MTB reveals a conserved set of magnetosome genes.</title>
        <authorList>
            <person name="Kolinko S."/>
            <person name="Richter M."/>
            <person name="Glockner F.O."/>
            <person name="Brachmann A."/>
            <person name="Schuler D."/>
        </authorList>
    </citation>
    <scope>NUCLEOTIDE SEQUENCE [LARGE SCALE GENOMIC DNA]</scope>
    <source>
        <strain evidence="2">SKK-01</strain>
    </source>
</reference>
<dbReference type="InterPro" id="IPR012902">
    <property type="entry name" value="N_methyl_site"/>
</dbReference>
<accession>A0A0F0CW87</accession>
<evidence type="ECO:0000256" key="1">
    <source>
        <dbReference type="SAM" id="Phobius"/>
    </source>
</evidence>
<sequence>MLSFLSFPRKRESIRVLNFKKIHGIFSKIFIPVSGISLVEVIVSIGIITLISVSVLVTMSHSVTFSSKADIIFTAALVAERRIDVLKKFSFNALSSSASETDTGVDVNEDGDNDFLRSTEITENYDGYLELIKVKVSVSRLESGKKKGAPIVMETLFSNVEA</sequence>
<comment type="caution">
    <text evidence="2">The sequence shown here is derived from an EMBL/GenBank/DDBJ whole genome shotgun (WGS) entry which is preliminary data.</text>
</comment>
<proteinExistence type="predicted"/>
<keyword evidence="1" id="KW-0472">Membrane</keyword>
<feature type="transmembrane region" description="Helical" evidence="1">
    <location>
        <begin position="29"/>
        <end position="57"/>
    </location>
</feature>
<gene>
    <name evidence="2" type="ORF">OMAG_000301</name>
</gene>
<protein>
    <submittedName>
        <fullName evidence="2">Uncharacterized protein</fullName>
    </submittedName>
</protein>
<dbReference type="Proteomes" id="UP000033428">
    <property type="component" value="Unassembled WGS sequence"/>
</dbReference>
<name>A0A0F0CW87_9BACT</name>
<keyword evidence="1" id="KW-1133">Transmembrane helix</keyword>
<dbReference type="PROSITE" id="PS00409">
    <property type="entry name" value="PROKAR_NTER_METHYL"/>
    <property type="match status" value="1"/>
</dbReference>